<dbReference type="Pfam" id="PF01225">
    <property type="entry name" value="Mur_ligase"/>
    <property type="match status" value="1"/>
</dbReference>
<keyword evidence="16" id="KW-1185">Reference proteome</keyword>
<comment type="similarity">
    <text evidence="10">Belongs to the MurCDEF family. MurF subfamily.</text>
</comment>
<dbReference type="InterPro" id="IPR013221">
    <property type="entry name" value="Mur_ligase_cen"/>
</dbReference>
<evidence type="ECO:0000259" key="14">
    <source>
        <dbReference type="Pfam" id="PF08245"/>
    </source>
</evidence>
<evidence type="ECO:0000256" key="10">
    <source>
        <dbReference type="HAMAP-Rule" id="MF_02019"/>
    </source>
</evidence>
<dbReference type="GO" id="GO:0009252">
    <property type="term" value="P:peptidoglycan biosynthetic process"/>
    <property type="evidence" value="ECO:0007669"/>
    <property type="project" value="UniProtKB-UniRule"/>
</dbReference>
<dbReference type="InterPro" id="IPR000713">
    <property type="entry name" value="Mur_ligase_N"/>
</dbReference>
<dbReference type="Proteomes" id="UP000319449">
    <property type="component" value="Unassembled WGS sequence"/>
</dbReference>
<feature type="binding site" evidence="10">
    <location>
        <begin position="112"/>
        <end position="118"/>
    </location>
    <ligand>
        <name>ATP</name>
        <dbReference type="ChEBI" id="CHEBI:30616"/>
    </ligand>
</feature>
<comment type="catalytic activity">
    <reaction evidence="10 11">
        <text>D-alanyl-D-alanine + UDP-N-acetyl-alpha-D-muramoyl-L-alanyl-gamma-D-glutamyl-meso-2,6-diaminopimelate + ATP = UDP-N-acetyl-alpha-D-muramoyl-L-alanyl-gamma-D-glutamyl-meso-2,6-diaminopimeloyl-D-alanyl-D-alanine + ADP + phosphate + H(+)</text>
        <dbReference type="Rhea" id="RHEA:28374"/>
        <dbReference type="ChEBI" id="CHEBI:15378"/>
        <dbReference type="ChEBI" id="CHEBI:30616"/>
        <dbReference type="ChEBI" id="CHEBI:43474"/>
        <dbReference type="ChEBI" id="CHEBI:57822"/>
        <dbReference type="ChEBI" id="CHEBI:61386"/>
        <dbReference type="ChEBI" id="CHEBI:83905"/>
        <dbReference type="ChEBI" id="CHEBI:456216"/>
        <dbReference type="EC" id="6.3.2.10"/>
    </reaction>
</comment>
<dbReference type="Pfam" id="PF02875">
    <property type="entry name" value="Mur_ligase_C"/>
    <property type="match status" value="1"/>
</dbReference>
<dbReference type="InterPro" id="IPR004101">
    <property type="entry name" value="Mur_ligase_C"/>
</dbReference>
<dbReference type="Pfam" id="PF08245">
    <property type="entry name" value="Mur_ligase_M"/>
    <property type="match status" value="1"/>
</dbReference>
<feature type="domain" description="Mur ligase N-terminal catalytic" evidence="12">
    <location>
        <begin position="23"/>
        <end position="96"/>
    </location>
</feature>
<accession>A0A562WRV7</accession>
<dbReference type="HAMAP" id="MF_02019">
    <property type="entry name" value="MurF"/>
    <property type="match status" value="1"/>
</dbReference>
<feature type="domain" description="Mur ligase central" evidence="14">
    <location>
        <begin position="110"/>
        <end position="296"/>
    </location>
</feature>
<evidence type="ECO:0000256" key="8">
    <source>
        <dbReference type="ARBA" id="ARBA00023306"/>
    </source>
</evidence>
<dbReference type="GO" id="GO:0005524">
    <property type="term" value="F:ATP binding"/>
    <property type="evidence" value="ECO:0007669"/>
    <property type="project" value="UniProtKB-UniRule"/>
</dbReference>
<dbReference type="GO" id="GO:0047480">
    <property type="term" value="F:UDP-N-acetylmuramoyl-tripeptide-D-alanyl-D-alanine ligase activity"/>
    <property type="evidence" value="ECO:0007669"/>
    <property type="project" value="UniProtKB-UniRule"/>
</dbReference>
<dbReference type="SUPFAM" id="SSF53623">
    <property type="entry name" value="MurD-like peptide ligases, catalytic domain"/>
    <property type="match status" value="1"/>
</dbReference>
<proteinExistence type="inferred from homology"/>
<evidence type="ECO:0000256" key="2">
    <source>
        <dbReference type="ARBA" id="ARBA00022598"/>
    </source>
</evidence>
<sequence length="466" mass="48885">MFTVADILAATGGTLVCGTEGEVAGVGTDSRRVLPEELFVPLAGDRFDGHDFIAEVVDRGVRVVLASIGWLADNTPPAGCSCIAVPDTLRAMGDLAAFHRRRFELPIVGITGSNGKTTTKEMLAAILGGTGPGLKTQGNLNNLIGLPQMLFRLTDEHQWAVLEMGMSEFGEIDRLAEIAGPGVGIITNAYPAHLATLGSVEGVARAKGELFLRLPSEGVAIYNADDPLIAACPVPPGVRRVGFGLHGSMVTANDISGRGWEGQAFTLVLPGWSCRVELKAFGLHNVYNALAAAAAAWSLGVSGERIVSGLASFRPYDKRFQLENLGRIILVDDSYNANPASMAAALLTLRDLKGQGRVIAVLGDMLELGEETVAAHKDLGRLAATCADRLYLMGEMAETVAAAAIDAGVAGEEIVVATDHGAIVDDIRKDHMDGDCILVKGSRGMRMDLVAAALRSIYAGAAGEED</sequence>
<dbReference type="PANTHER" id="PTHR43024:SF1">
    <property type="entry name" value="UDP-N-ACETYLMURAMOYL-TRIPEPTIDE--D-ALANYL-D-ALANINE LIGASE"/>
    <property type="match status" value="1"/>
</dbReference>
<keyword evidence="2 10" id="KW-0436">Ligase</keyword>
<gene>
    <name evidence="10" type="primary">murF</name>
    <name evidence="15" type="ORF">JN12_00555</name>
</gene>
<comment type="pathway">
    <text evidence="10 11">Cell wall biogenesis; peptidoglycan biosynthesis.</text>
</comment>
<dbReference type="GO" id="GO:0051301">
    <property type="term" value="P:cell division"/>
    <property type="evidence" value="ECO:0007669"/>
    <property type="project" value="UniProtKB-KW"/>
</dbReference>
<dbReference type="Gene3D" id="3.40.1390.10">
    <property type="entry name" value="MurE/MurF, N-terminal domain"/>
    <property type="match status" value="1"/>
</dbReference>
<comment type="function">
    <text evidence="10 11">Involved in cell wall formation. Catalyzes the final step in the synthesis of UDP-N-acetylmuramoyl-pentapeptide, the precursor of murein.</text>
</comment>
<dbReference type="Gene3D" id="3.40.1190.10">
    <property type="entry name" value="Mur-like, catalytic domain"/>
    <property type="match status" value="1"/>
</dbReference>
<evidence type="ECO:0000256" key="11">
    <source>
        <dbReference type="RuleBase" id="RU004136"/>
    </source>
</evidence>
<organism evidence="15 16">
    <name type="scientific">Geobacter argillaceus</name>
    <dbReference type="NCBI Taxonomy" id="345631"/>
    <lineage>
        <taxon>Bacteria</taxon>
        <taxon>Pseudomonadati</taxon>
        <taxon>Thermodesulfobacteriota</taxon>
        <taxon>Desulfuromonadia</taxon>
        <taxon>Geobacterales</taxon>
        <taxon>Geobacteraceae</taxon>
        <taxon>Geobacter</taxon>
    </lineage>
</organism>
<protein>
    <recommendedName>
        <fullName evidence="10 11">UDP-N-acetylmuramoyl-tripeptide--D-alanyl-D-alanine ligase</fullName>
        <ecNumber evidence="10 11">6.3.2.10</ecNumber>
    </recommendedName>
    <alternativeName>
        <fullName evidence="10">D-alanyl-D-alanine-adding enzyme</fullName>
    </alternativeName>
</protein>
<dbReference type="OrthoDB" id="9801978at2"/>
<evidence type="ECO:0000259" key="12">
    <source>
        <dbReference type="Pfam" id="PF01225"/>
    </source>
</evidence>
<dbReference type="RefSeq" id="WP_145017852.1">
    <property type="nucleotide sequence ID" value="NZ_VLLN01000002.1"/>
</dbReference>
<dbReference type="AlphaFoldDB" id="A0A562WRV7"/>
<dbReference type="SUPFAM" id="SSF53244">
    <property type="entry name" value="MurD-like peptide ligases, peptide-binding domain"/>
    <property type="match status" value="1"/>
</dbReference>
<evidence type="ECO:0000256" key="3">
    <source>
        <dbReference type="ARBA" id="ARBA00022618"/>
    </source>
</evidence>
<dbReference type="GO" id="GO:0005737">
    <property type="term" value="C:cytoplasm"/>
    <property type="evidence" value="ECO:0007669"/>
    <property type="project" value="UniProtKB-SubCell"/>
</dbReference>
<dbReference type="GO" id="GO:0071555">
    <property type="term" value="P:cell wall organization"/>
    <property type="evidence" value="ECO:0007669"/>
    <property type="project" value="UniProtKB-KW"/>
</dbReference>
<dbReference type="InterPro" id="IPR051046">
    <property type="entry name" value="MurCDEF_CellWall_CoF430Synth"/>
</dbReference>
<dbReference type="PANTHER" id="PTHR43024">
    <property type="entry name" value="UDP-N-ACETYLMURAMOYL-TRIPEPTIDE--D-ALANYL-D-ALANINE LIGASE"/>
    <property type="match status" value="1"/>
</dbReference>
<comment type="subcellular location">
    <subcellularLocation>
        <location evidence="10 11">Cytoplasm</location>
    </subcellularLocation>
</comment>
<evidence type="ECO:0000259" key="13">
    <source>
        <dbReference type="Pfam" id="PF02875"/>
    </source>
</evidence>
<evidence type="ECO:0000313" key="16">
    <source>
        <dbReference type="Proteomes" id="UP000319449"/>
    </source>
</evidence>
<evidence type="ECO:0000256" key="7">
    <source>
        <dbReference type="ARBA" id="ARBA00022984"/>
    </source>
</evidence>
<dbReference type="EC" id="6.3.2.10" evidence="10 11"/>
<dbReference type="Gene3D" id="3.90.190.20">
    <property type="entry name" value="Mur ligase, C-terminal domain"/>
    <property type="match status" value="1"/>
</dbReference>
<keyword evidence="4 10" id="KW-0547">Nucleotide-binding</keyword>
<keyword evidence="9 10" id="KW-0961">Cell wall biogenesis/degradation</keyword>
<evidence type="ECO:0000256" key="4">
    <source>
        <dbReference type="ARBA" id="ARBA00022741"/>
    </source>
</evidence>
<evidence type="ECO:0000256" key="1">
    <source>
        <dbReference type="ARBA" id="ARBA00022490"/>
    </source>
</evidence>
<feature type="domain" description="Mur ligase C-terminal" evidence="13">
    <location>
        <begin position="319"/>
        <end position="443"/>
    </location>
</feature>
<dbReference type="SUPFAM" id="SSF63418">
    <property type="entry name" value="MurE/MurF N-terminal domain"/>
    <property type="match status" value="1"/>
</dbReference>
<reference evidence="15 16" key="1">
    <citation type="submission" date="2019-07" db="EMBL/GenBank/DDBJ databases">
        <title>Genomic Encyclopedia of Archaeal and Bacterial Type Strains, Phase II (KMG-II): from individual species to whole genera.</title>
        <authorList>
            <person name="Goeker M."/>
        </authorList>
    </citation>
    <scope>NUCLEOTIDE SEQUENCE [LARGE SCALE GENOMIC DNA]</scope>
    <source>
        <strain evidence="15 16">ATCC BAA-1139</strain>
    </source>
</reference>
<dbReference type="InterPro" id="IPR005863">
    <property type="entry name" value="UDP-N-AcMur_synth"/>
</dbReference>
<keyword evidence="7 10" id="KW-0573">Peptidoglycan synthesis</keyword>
<dbReference type="GO" id="GO:0008360">
    <property type="term" value="P:regulation of cell shape"/>
    <property type="evidence" value="ECO:0007669"/>
    <property type="project" value="UniProtKB-KW"/>
</dbReference>
<evidence type="ECO:0000256" key="9">
    <source>
        <dbReference type="ARBA" id="ARBA00023316"/>
    </source>
</evidence>
<keyword evidence="1 10" id="KW-0963">Cytoplasm</keyword>
<dbReference type="NCBIfam" id="TIGR01143">
    <property type="entry name" value="murF"/>
    <property type="match status" value="1"/>
</dbReference>
<evidence type="ECO:0000256" key="5">
    <source>
        <dbReference type="ARBA" id="ARBA00022840"/>
    </source>
</evidence>
<dbReference type="InterPro" id="IPR036615">
    <property type="entry name" value="Mur_ligase_C_dom_sf"/>
</dbReference>
<dbReference type="InterPro" id="IPR035911">
    <property type="entry name" value="MurE/MurF_N"/>
</dbReference>
<dbReference type="UniPathway" id="UPA00219"/>
<name>A0A562WRV7_9BACT</name>
<keyword evidence="6 10" id="KW-0133">Cell shape</keyword>
<dbReference type="GO" id="GO:0008766">
    <property type="term" value="F:UDP-N-acetylmuramoylalanyl-D-glutamyl-2,6-diaminopimelate-D-alanyl-D-alanine ligase activity"/>
    <property type="evidence" value="ECO:0007669"/>
    <property type="project" value="RHEA"/>
</dbReference>
<keyword evidence="3 10" id="KW-0132">Cell division</keyword>
<dbReference type="InterPro" id="IPR036565">
    <property type="entry name" value="Mur-like_cat_sf"/>
</dbReference>
<dbReference type="EMBL" id="VLLN01000002">
    <property type="protein sequence ID" value="TWJ33142.1"/>
    <property type="molecule type" value="Genomic_DNA"/>
</dbReference>
<comment type="caution">
    <text evidence="15">The sequence shown here is derived from an EMBL/GenBank/DDBJ whole genome shotgun (WGS) entry which is preliminary data.</text>
</comment>
<keyword evidence="5 10" id="KW-0067">ATP-binding</keyword>
<evidence type="ECO:0000256" key="6">
    <source>
        <dbReference type="ARBA" id="ARBA00022960"/>
    </source>
</evidence>
<keyword evidence="8 10" id="KW-0131">Cell cycle</keyword>
<evidence type="ECO:0000313" key="15">
    <source>
        <dbReference type="EMBL" id="TWJ33142.1"/>
    </source>
</evidence>